<proteinExistence type="inferred from homology"/>
<name>F5XMB7_MICPN</name>
<dbReference type="PROSITE" id="PS50928">
    <property type="entry name" value="ABC_TM1"/>
    <property type="match status" value="1"/>
</dbReference>
<dbReference type="STRING" id="1032480.MLP_33600"/>
<feature type="transmembrane region" description="Helical" evidence="7">
    <location>
        <begin position="168"/>
        <end position="187"/>
    </location>
</feature>
<keyword evidence="5 7" id="KW-1133">Transmembrane helix</keyword>
<dbReference type="EMBL" id="AP012204">
    <property type="protein sequence ID" value="BAK36374.1"/>
    <property type="molecule type" value="Genomic_DNA"/>
</dbReference>
<dbReference type="GO" id="GO:0005886">
    <property type="term" value="C:plasma membrane"/>
    <property type="evidence" value="ECO:0007669"/>
    <property type="project" value="UniProtKB-SubCell"/>
</dbReference>
<accession>F5XMB7</accession>
<keyword evidence="10" id="KW-1185">Reference proteome</keyword>
<dbReference type="CDD" id="cd06261">
    <property type="entry name" value="TM_PBP2"/>
    <property type="match status" value="1"/>
</dbReference>
<comment type="subcellular location">
    <subcellularLocation>
        <location evidence="1 7">Cell membrane</location>
        <topology evidence="1 7">Multi-pass membrane protein</topology>
    </subcellularLocation>
</comment>
<dbReference type="GO" id="GO:0055085">
    <property type="term" value="P:transmembrane transport"/>
    <property type="evidence" value="ECO:0007669"/>
    <property type="project" value="InterPro"/>
</dbReference>
<keyword evidence="3" id="KW-1003">Cell membrane</keyword>
<protein>
    <submittedName>
        <fullName evidence="9">Putative sugar ABC transporter permease protein</fullName>
    </submittedName>
</protein>
<keyword evidence="4 7" id="KW-0812">Transmembrane</keyword>
<dbReference type="eggNOG" id="COG0395">
    <property type="taxonomic scope" value="Bacteria"/>
</dbReference>
<evidence type="ECO:0000256" key="6">
    <source>
        <dbReference type="ARBA" id="ARBA00023136"/>
    </source>
</evidence>
<keyword evidence="2 7" id="KW-0813">Transport</keyword>
<evidence type="ECO:0000256" key="2">
    <source>
        <dbReference type="ARBA" id="ARBA00022448"/>
    </source>
</evidence>
<dbReference type="AlphaFoldDB" id="F5XMB7"/>
<dbReference type="InterPro" id="IPR000515">
    <property type="entry name" value="MetI-like"/>
</dbReference>
<evidence type="ECO:0000259" key="8">
    <source>
        <dbReference type="PROSITE" id="PS50928"/>
    </source>
</evidence>
<dbReference type="InterPro" id="IPR035906">
    <property type="entry name" value="MetI-like_sf"/>
</dbReference>
<evidence type="ECO:0000256" key="3">
    <source>
        <dbReference type="ARBA" id="ARBA00022475"/>
    </source>
</evidence>
<dbReference type="Pfam" id="PF00528">
    <property type="entry name" value="BPD_transp_1"/>
    <property type="match status" value="1"/>
</dbReference>
<evidence type="ECO:0000313" key="9">
    <source>
        <dbReference type="EMBL" id="BAK36374.1"/>
    </source>
</evidence>
<dbReference type="KEGG" id="mph:MLP_33600"/>
<dbReference type="PANTHER" id="PTHR43744">
    <property type="entry name" value="ABC TRANSPORTER PERMEASE PROTEIN MG189-RELATED-RELATED"/>
    <property type="match status" value="1"/>
</dbReference>
<feature type="transmembrane region" description="Helical" evidence="7">
    <location>
        <begin position="267"/>
        <end position="287"/>
    </location>
</feature>
<evidence type="ECO:0000256" key="1">
    <source>
        <dbReference type="ARBA" id="ARBA00004651"/>
    </source>
</evidence>
<feature type="transmembrane region" description="Helical" evidence="7">
    <location>
        <begin position="134"/>
        <end position="156"/>
    </location>
</feature>
<reference evidence="9 10" key="1">
    <citation type="submission" date="2011-05" db="EMBL/GenBank/DDBJ databases">
        <title>Whole genome sequence of Microlunatus phosphovorus NM-1.</title>
        <authorList>
            <person name="Hosoyama A."/>
            <person name="Sasaki K."/>
            <person name="Harada T."/>
            <person name="Igarashi R."/>
            <person name="Kawakoshi A."/>
            <person name="Sasagawa M."/>
            <person name="Fukada J."/>
            <person name="Nakamura S."/>
            <person name="Katano Y."/>
            <person name="Hanada S."/>
            <person name="Kamagata Y."/>
            <person name="Nakamura N."/>
            <person name="Yamazaki S."/>
            <person name="Fujita N."/>
        </authorList>
    </citation>
    <scope>NUCLEOTIDE SEQUENCE [LARGE SCALE GENOMIC DNA]</scope>
    <source>
        <strain evidence="10">ATCC 700054 / DSM 10555 / JCM 9379 / NBRC 101784 / NCIMB 13414 / VKM Ac-1990 / NM-1</strain>
    </source>
</reference>
<comment type="similarity">
    <text evidence="7">Belongs to the binding-protein-dependent transport system permease family.</text>
</comment>
<evidence type="ECO:0000256" key="5">
    <source>
        <dbReference type="ARBA" id="ARBA00022989"/>
    </source>
</evidence>
<evidence type="ECO:0000256" key="7">
    <source>
        <dbReference type="RuleBase" id="RU363032"/>
    </source>
</evidence>
<dbReference type="SUPFAM" id="SSF161098">
    <property type="entry name" value="MetI-like"/>
    <property type="match status" value="1"/>
</dbReference>
<dbReference type="PANTHER" id="PTHR43744:SF12">
    <property type="entry name" value="ABC TRANSPORTER PERMEASE PROTEIN MG189-RELATED"/>
    <property type="match status" value="1"/>
</dbReference>
<gene>
    <name evidence="9" type="ordered locus">MLP_33600</name>
</gene>
<sequence>MSIQQQTDLKMKAAEKLANEREALKKNRKPVRVSRIILHLILIIGSLGMGIPFLWMIFSSFKPLDEIFMQPPKLLPMSPTMTNYDTAFAAGGFFSSFFNSFYIATLVTVISLVTCAMAAYAFARMKFPGNNALFAVFLAMLMVPFQLTVIPLYIILGQLGWIDTHLALIVPPALFNAFGVFMLRQYVRGIPLELEEAAAIDGAGRVKIFVTMILPLLRTPMVALGIFIFLGRWNDFFAPLIFINSDNLFTLPLWVNTFKGAYSADWGGLMAATSLAAVPFLIIFVIAQKQIVEGIALSGSKT</sequence>
<evidence type="ECO:0000256" key="4">
    <source>
        <dbReference type="ARBA" id="ARBA00022692"/>
    </source>
</evidence>
<evidence type="ECO:0000313" key="10">
    <source>
        <dbReference type="Proteomes" id="UP000007947"/>
    </source>
</evidence>
<dbReference type="HOGENOM" id="CLU_016047_1_1_11"/>
<dbReference type="Proteomes" id="UP000007947">
    <property type="component" value="Chromosome"/>
</dbReference>
<dbReference type="RefSeq" id="WP_013864234.1">
    <property type="nucleotide sequence ID" value="NC_015635.1"/>
</dbReference>
<organism evidence="9 10">
    <name type="scientific">Microlunatus phosphovorus (strain ATCC 700054 / DSM 10555 / JCM 9379 / NBRC 101784 / NCIMB 13414 / VKM Ac-1990 / NM-1)</name>
    <dbReference type="NCBI Taxonomy" id="1032480"/>
    <lineage>
        <taxon>Bacteria</taxon>
        <taxon>Bacillati</taxon>
        <taxon>Actinomycetota</taxon>
        <taxon>Actinomycetes</taxon>
        <taxon>Propionibacteriales</taxon>
        <taxon>Propionibacteriaceae</taxon>
        <taxon>Microlunatus</taxon>
    </lineage>
</organism>
<feature type="transmembrane region" description="Helical" evidence="7">
    <location>
        <begin position="101"/>
        <end position="122"/>
    </location>
</feature>
<keyword evidence="6 7" id="KW-0472">Membrane</keyword>
<dbReference type="Gene3D" id="1.10.3720.10">
    <property type="entry name" value="MetI-like"/>
    <property type="match status" value="1"/>
</dbReference>
<feature type="domain" description="ABC transmembrane type-1" evidence="8">
    <location>
        <begin position="97"/>
        <end position="287"/>
    </location>
</feature>
<feature type="transmembrane region" description="Helical" evidence="7">
    <location>
        <begin position="36"/>
        <end position="58"/>
    </location>
</feature>
<feature type="transmembrane region" description="Helical" evidence="7">
    <location>
        <begin position="208"/>
        <end position="230"/>
    </location>
</feature>